<evidence type="ECO:0000256" key="1">
    <source>
        <dbReference type="SAM" id="MobiDB-lite"/>
    </source>
</evidence>
<feature type="compositionally biased region" description="Basic residues" evidence="1">
    <location>
        <begin position="41"/>
        <end position="56"/>
    </location>
</feature>
<dbReference type="AlphaFoldDB" id="A0A8J4YL22"/>
<organism evidence="2 3">
    <name type="scientific">Chionoecetes opilio</name>
    <name type="common">Atlantic snow crab</name>
    <name type="synonym">Cancer opilio</name>
    <dbReference type="NCBI Taxonomy" id="41210"/>
    <lineage>
        <taxon>Eukaryota</taxon>
        <taxon>Metazoa</taxon>
        <taxon>Ecdysozoa</taxon>
        <taxon>Arthropoda</taxon>
        <taxon>Crustacea</taxon>
        <taxon>Multicrustacea</taxon>
        <taxon>Malacostraca</taxon>
        <taxon>Eumalacostraca</taxon>
        <taxon>Eucarida</taxon>
        <taxon>Decapoda</taxon>
        <taxon>Pleocyemata</taxon>
        <taxon>Brachyura</taxon>
        <taxon>Eubrachyura</taxon>
        <taxon>Majoidea</taxon>
        <taxon>Majidae</taxon>
        <taxon>Chionoecetes</taxon>
    </lineage>
</organism>
<comment type="caution">
    <text evidence="2">The sequence shown here is derived from an EMBL/GenBank/DDBJ whole genome shotgun (WGS) entry which is preliminary data.</text>
</comment>
<sequence>MENSEGKNPVPPDLDALAADGPRRGVPNPKEPSQNPNWFIWRRKEKGPEKTHRKNRASSCYTLKVFQNLREETLKEPNWKFKGRQGQTLTFPPRQEFRDLVVGWSGKKQSAKGKGTSMWGQVLMKNILSAKKVREHPSFPNRKPPLQVATAWPFSGDAEQSND</sequence>
<dbReference type="Proteomes" id="UP000770661">
    <property type="component" value="Unassembled WGS sequence"/>
</dbReference>
<reference evidence="2" key="1">
    <citation type="submission" date="2020-07" db="EMBL/GenBank/DDBJ databases">
        <title>The High-quality genome of the commercially important snow crab, Chionoecetes opilio.</title>
        <authorList>
            <person name="Jeong J.-H."/>
            <person name="Ryu S."/>
        </authorList>
    </citation>
    <scope>NUCLEOTIDE SEQUENCE</scope>
    <source>
        <strain evidence="2">MADBK_172401_WGS</strain>
        <tissue evidence="2">Digestive gland</tissue>
    </source>
</reference>
<evidence type="ECO:0000313" key="3">
    <source>
        <dbReference type="Proteomes" id="UP000770661"/>
    </source>
</evidence>
<proteinExistence type="predicted"/>
<accession>A0A8J4YL22</accession>
<protein>
    <submittedName>
        <fullName evidence="2">Uncharacterized protein</fullName>
    </submittedName>
</protein>
<name>A0A8J4YL22_CHIOP</name>
<feature type="region of interest" description="Disordered" evidence="1">
    <location>
        <begin position="1"/>
        <end position="56"/>
    </location>
</feature>
<feature type="region of interest" description="Disordered" evidence="1">
    <location>
        <begin position="135"/>
        <end position="163"/>
    </location>
</feature>
<gene>
    <name evidence="2" type="ORF">GWK47_005807</name>
</gene>
<keyword evidence="3" id="KW-1185">Reference proteome</keyword>
<evidence type="ECO:0000313" key="2">
    <source>
        <dbReference type="EMBL" id="KAG0722870.1"/>
    </source>
</evidence>
<dbReference type="EMBL" id="JACEEZ010008981">
    <property type="protein sequence ID" value="KAG0722870.1"/>
    <property type="molecule type" value="Genomic_DNA"/>
</dbReference>